<evidence type="ECO:0000259" key="5">
    <source>
        <dbReference type="Pfam" id="PF00733"/>
    </source>
</evidence>
<evidence type="ECO:0000313" key="7">
    <source>
        <dbReference type="Proteomes" id="UP000076738"/>
    </source>
</evidence>
<dbReference type="InterPro" id="IPR029055">
    <property type="entry name" value="Ntn_hydrolases_N"/>
</dbReference>
<dbReference type="PANTHER" id="PTHR45937:SF1">
    <property type="entry name" value="ASPARAGINE SYNTHETASE DOMAIN-CONTAINING PROTEIN 1"/>
    <property type="match status" value="1"/>
</dbReference>
<gene>
    <name evidence="6" type="ORF">CALVIDRAFT_476992</name>
</gene>
<reference evidence="6 7" key="1">
    <citation type="journal article" date="2016" name="Mol. Biol. Evol.">
        <title>Comparative Genomics of Early-Diverging Mushroom-Forming Fungi Provides Insights into the Origins of Lignocellulose Decay Capabilities.</title>
        <authorList>
            <person name="Nagy L.G."/>
            <person name="Riley R."/>
            <person name="Tritt A."/>
            <person name="Adam C."/>
            <person name="Daum C."/>
            <person name="Floudas D."/>
            <person name="Sun H."/>
            <person name="Yadav J.S."/>
            <person name="Pangilinan J."/>
            <person name="Larsson K.H."/>
            <person name="Matsuura K."/>
            <person name="Barry K."/>
            <person name="Labutti K."/>
            <person name="Kuo R."/>
            <person name="Ohm R.A."/>
            <person name="Bhattacharya S.S."/>
            <person name="Shirouzu T."/>
            <person name="Yoshinaga Y."/>
            <person name="Martin F.M."/>
            <person name="Grigoriev I.V."/>
            <person name="Hibbett D.S."/>
        </authorList>
    </citation>
    <scope>NUCLEOTIDE SEQUENCE [LARGE SCALE GENOMIC DNA]</scope>
    <source>
        <strain evidence="6 7">TUFC12733</strain>
    </source>
</reference>
<sequence length="526" mass="58431">MTHARKQGPDHKASQTIILEFSTGKVGLRFFSSVLYLRGREVTTQPFVNIEGDVFCWNGEVFEGLQVGEEENDGALLFQALSAAQDPRDVIGQLEGPYAFRSARRLYFARDPLGRRSLLKHESSEGLLLASVGIDKTLHPEEVDPLTIQYVDLEKFAVSDLEGAMGSLPRAVPGARPEWMKPQDINLRIPASTEDFLDTLEESVRLRVQHIPRMNKQENTDSRVAVLFSGGVDCTLLAGLAHRCLPLEEGIDLLNVAFENPRKLGLAEKQGAKKGRKQKPDEAGDGNGKLPEDEEADKYAVPDRATGLDAVAELREVCPGRRWNFVAVDVPYDECVLHQPRVEQLMHPSDTVMDLSLANALYFASRGVGRCQTAAGGDWAAYKSPARVLLSGLGADEQLGGYSRHRRAFQRAGWKGLVEELQMDIDRLPARNLGRDDRVISSWRKETRYPYLSLSFIALLSSLPVEQKLNPLLPEGEGDKRLLRLAAASLGLCRAAGRRKRAMQFGSRSARMGEQDRKGHLRLEDI</sequence>
<dbReference type="InterPro" id="IPR051857">
    <property type="entry name" value="Asn_synthetase_domain"/>
</dbReference>
<proteinExistence type="predicted"/>
<dbReference type="CDD" id="cd01991">
    <property type="entry name" value="Asn_synthase_B_C"/>
    <property type="match status" value="1"/>
</dbReference>
<feature type="region of interest" description="Disordered" evidence="4">
    <location>
        <begin position="267"/>
        <end position="302"/>
    </location>
</feature>
<evidence type="ECO:0000256" key="2">
    <source>
        <dbReference type="ARBA" id="ARBA00022888"/>
    </source>
</evidence>
<dbReference type="Proteomes" id="UP000076738">
    <property type="component" value="Unassembled WGS sequence"/>
</dbReference>
<dbReference type="GO" id="GO:0004066">
    <property type="term" value="F:asparagine synthase (glutamine-hydrolyzing) activity"/>
    <property type="evidence" value="ECO:0007669"/>
    <property type="project" value="InterPro"/>
</dbReference>
<dbReference type="AlphaFoldDB" id="A0A167QF11"/>
<evidence type="ECO:0000256" key="4">
    <source>
        <dbReference type="SAM" id="MobiDB-lite"/>
    </source>
</evidence>
<evidence type="ECO:0000313" key="6">
    <source>
        <dbReference type="EMBL" id="KZO99698.1"/>
    </source>
</evidence>
<keyword evidence="3" id="KW-0315">Glutamine amidotransferase</keyword>
<keyword evidence="1" id="KW-0028">Amino-acid biosynthesis</keyword>
<dbReference type="GO" id="GO:0006529">
    <property type="term" value="P:asparagine biosynthetic process"/>
    <property type="evidence" value="ECO:0007669"/>
    <property type="project" value="UniProtKB-KW"/>
</dbReference>
<protein>
    <recommendedName>
        <fullName evidence="5">Asparagine synthetase domain-containing protein</fullName>
    </recommendedName>
</protein>
<feature type="compositionally biased region" description="Basic and acidic residues" evidence="4">
    <location>
        <begin position="511"/>
        <end position="526"/>
    </location>
</feature>
<dbReference type="Gene3D" id="3.60.20.10">
    <property type="entry name" value="Glutamine Phosphoribosylpyrophosphate, subunit 1, domain 1"/>
    <property type="match status" value="1"/>
</dbReference>
<keyword evidence="7" id="KW-1185">Reference proteome</keyword>
<dbReference type="OrthoDB" id="10252281at2759"/>
<keyword evidence="2" id="KW-0061">Asparagine biosynthesis</keyword>
<name>A0A167QF11_CALVF</name>
<organism evidence="6 7">
    <name type="scientific">Calocera viscosa (strain TUFC12733)</name>
    <dbReference type="NCBI Taxonomy" id="1330018"/>
    <lineage>
        <taxon>Eukaryota</taxon>
        <taxon>Fungi</taxon>
        <taxon>Dikarya</taxon>
        <taxon>Basidiomycota</taxon>
        <taxon>Agaricomycotina</taxon>
        <taxon>Dacrymycetes</taxon>
        <taxon>Dacrymycetales</taxon>
        <taxon>Dacrymycetaceae</taxon>
        <taxon>Calocera</taxon>
    </lineage>
</organism>
<dbReference type="PANTHER" id="PTHR45937">
    <property type="entry name" value="ASPARAGINE SYNTHETASE DOMAIN-CONTAINING PROTEIN 1"/>
    <property type="match status" value="1"/>
</dbReference>
<dbReference type="EMBL" id="KV417271">
    <property type="protein sequence ID" value="KZO99698.1"/>
    <property type="molecule type" value="Genomic_DNA"/>
</dbReference>
<feature type="domain" description="Asparagine synthetase" evidence="5">
    <location>
        <begin position="412"/>
        <end position="505"/>
    </location>
</feature>
<dbReference type="InterPro" id="IPR014729">
    <property type="entry name" value="Rossmann-like_a/b/a_fold"/>
</dbReference>
<evidence type="ECO:0000256" key="3">
    <source>
        <dbReference type="ARBA" id="ARBA00022962"/>
    </source>
</evidence>
<dbReference type="Gene3D" id="3.40.50.620">
    <property type="entry name" value="HUPs"/>
    <property type="match status" value="1"/>
</dbReference>
<evidence type="ECO:0000256" key="1">
    <source>
        <dbReference type="ARBA" id="ARBA00022605"/>
    </source>
</evidence>
<dbReference type="SUPFAM" id="SSF56235">
    <property type="entry name" value="N-terminal nucleophile aminohydrolases (Ntn hydrolases)"/>
    <property type="match status" value="1"/>
</dbReference>
<dbReference type="STRING" id="1330018.A0A167QF11"/>
<feature type="region of interest" description="Disordered" evidence="4">
    <location>
        <begin position="504"/>
        <end position="526"/>
    </location>
</feature>
<dbReference type="InterPro" id="IPR001962">
    <property type="entry name" value="Asn_synthase"/>
</dbReference>
<dbReference type="SUPFAM" id="SSF52402">
    <property type="entry name" value="Adenine nucleotide alpha hydrolases-like"/>
    <property type="match status" value="1"/>
</dbReference>
<accession>A0A167QF11</accession>
<dbReference type="Pfam" id="PF00733">
    <property type="entry name" value="Asn_synthase"/>
    <property type="match status" value="1"/>
</dbReference>